<feature type="region of interest" description="Disordered" evidence="2">
    <location>
        <begin position="437"/>
        <end position="464"/>
    </location>
</feature>
<feature type="transmembrane region" description="Helical" evidence="3">
    <location>
        <begin position="305"/>
        <end position="326"/>
    </location>
</feature>
<dbReference type="AlphaFoldDB" id="A0A5Q4ZTI1"/>
<sequence length="464" mass="53486">MIFVNNLENIDIASQNINKLTLEFKKYFIDDESSDSKTYLENINTSLNKLKSKRSNHFLLLVDIRNDIQDLIKFTKKITISNVRLRLKIGLEQLSDRVLLAKKNQRYFSFILKKIKQDIESLRDDYIITLKEILSDSISENSKLKGTLVNFEIKLPEIEKKLDLKEQDIRTLLDESLLTFSSKVESLDKEIEQSFRRGKESLLKAEKDSYNKLLSSSSEYNIRLQKEASSLKDDLNNFINKQIDDSREEINYLKNKIDEDHLAFKSIYENMVGLYVEAGNERLAKHNLEQAQIEKESADNMRSMGIGLLFVLIGFAAWFLVLLAQLPAEVNYLSWFIPRFLTLTFCSTPAIYLLKESASHRHKENLYRQRGTQLATIDAYLADFDDTNKVGVKSDLAKNFYTVHNGKADTSNVPDFIKQMKEFAAVTKTFNKIAPVEQAQHQQTPSTPVTPIHEASNTEKKQQA</sequence>
<evidence type="ECO:0000256" key="2">
    <source>
        <dbReference type="SAM" id="MobiDB-lite"/>
    </source>
</evidence>
<keyword evidence="3" id="KW-0812">Transmembrane</keyword>
<keyword evidence="3" id="KW-1133">Transmembrane helix</keyword>
<name>A0A5Q4ZTI1_9GAMM</name>
<evidence type="ECO:0000256" key="3">
    <source>
        <dbReference type="SAM" id="Phobius"/>
    </source>
</evidence>
<accession>A0A5Q4ZTI1</accession>
<feature type="compositionally biased region" description="Polar residues" evidence="2">
    <location>
        <begin position="439"/>
        <end position="449"/>
    </location>
</feature>
<feature type="coiled-coil region" evidence="1">
    <location>
        <begin position="221"/>
        <end position="296"/>
    </location>
</feature>
<dbReference type="EMBL" id="LR721750">
    <property type="protein sequence ID" value="VVV04467.1"/>
    <property type="molecule type" value="Genomic_DNA"/>
</dbReference>
<feature type="transmembrane region" description="Helical" evidence="3">
    <location>
        <begin position="332"/>
        <end position="354"/>
    </location>
</feature>
<gene>
    <name evidence="4" type="ORF">AW0309160_01862</name>
</gene>
<reference evidence="4" key="1">
    <citation type="submission" date="2019-09" db="EMBL/GenBank/DDBJ databases">
        <authorList>
            <person name="Hjerde E."/>
        </authorList>
    </citation>
    <scope>NUCLEOTIDE SEQUENCE</scope>
    <source>
        <strain evidence="4">06/09/160</strain>
    </source>
</reference>
<evidence type="ECO:0000256" key="1">
    <source>
        <dbReference type="SAM" id="Coils"/>
    </source>
</evidence>
<organism evidence="4">
    <name type="scientific">Aliivibrio wodanis</name>
    <dbReference type="NCBI Taxonomy" id="80852"/>
    <lineage>
        <taxon>Bacteria</taxon>
        <taxon>Pseudomonadati</taxon>
        <taxon>Pseudomonadota</taxon>
        <taxon>Gammaproteobacteria</taxon>
        <taxon>Vibrionales</taxon>
        <taxon>Vibrionaceae</taxon>
        <taxon>Aliivibrio</taxon>
    </lineage>
</organism>
<evidence type="ECO:0000313" key="4">
    <source>
        <dbReference type="EMBL" id="VVV04467.1"/>
    </source>
</evidence>
<keyword evidence="3" id="KW-0472">Membrane</keyword>
<proteinExistence type="predicted"/>
<protein>
    <submittedName>
        <fullName evidence="4">Uncharacterized protein</fullName>
    </submittedName>
</protein>
<keyword evidence="1" id="KW-0175">Coiled coil</keyword>